<dbReference type="OrthoDB" id="48988at2759"/>
<dbReference type="InterPro" id="IPR029154">
    <property type="entry name" value="HIBADH-like_NADP-bd"/>
</dbReference>
<organism evidence="3 4">
    <name type="scientific">Aspergillus fijiensis CBS 313.89</name>
    <dbReference type="NCBI Taxonomy" id="1448319"/>
    <lineage>
        <taxon>Eukaryota</taxon>
        <taxon>Fungi</taxon>
        <taxon>Dikarya</taxon>
        <taxon>Ascomycota</taxon>
        <taxon>Pezizomycotina</taxon>
        <taxon>Eurotiomycetes</taxon>
        <taxon>Eurotiomycetidae</taxon>
        <taxon>Eurotiales</taxon>
        <taxon>Aspergillaceae</taxon>
        <taxon>Aspergillus</taxon>
    </lineage>
</organism>
<dbReference type="EMBL" id="KZ824623">
    <property type="protein sequence ID" value="RAK82207.1"/>
    <property type="molecule type" value="Genomic_DNA"/>
</dbReference>
<evidence type="ECO:0000259" key="1">
    <source>
        <dbReference type="Pfam" id="PF03446"/>
    </source>
</evidence>
<dbReference type="AlphaFoldDB" id="A0A8G1RYA7"/>
<dbReference type="Proteomes" id="UP000249789">
    <property type="component" value="Unassembled WGS sequence"/>
</dbReference>
<evidence type="ECO:0000313" key="3">
    <source>
        <dbReference type="EMBL" id="RAK82207.1"/>
    </source>
</evidence>
<sequence>MAKPPVNVRPKIAFVGLSAMGRGMAIQLLNDGFPVCGFDINPMSLETLLAMGGTAASSPRDCVQDADVFICMVANSMQTEEVLFTEGVGAVFGLKKNAIIILCSTVAPSFPPKILNQIHNKFSRTDVNLIDCPVSGGVLRAAQGTLTIMSSGPQDALSLAHPILQSLSQTLYTIEGGLGSANKVKLINQHLAGVHIAMAAEAMGLAATMGLNTKQFYDSVVLKSPAHSWMFENRVPHMLCDDWSPHSALSIFVKDMRIVTSEGLNENFPLYIASTAEGLYQFAAQTVYDKEDDSGLVRIFIPQDLSLDSKATHRKDHTADHERKSKLICQMLEIVHGVAAIEAIALGSKLGLSLKALKPIISDAAGASESFELVVATIMGQKGASPRTLIQSREILVSIFFLTYVCHLLIQCLEASHDSRSVLQPPSTDYSDYAAAIATGALWDAYNLYHLKNQ</sequence>
<dbReference type="Gene3D" id="1.10.1040.10">
    <property type="entry name" value="N-(1-d-carboxylethyl)-l-norvaline Dehydrogenase, domain 2"/>
    <property type="match status" value="2"/>
</dbReference>
<dbReference type="InterPro" id="IPR036291">
    <property type="entry name" value="NAD(P)-bd_dom_sf"/>
</dbReference>
<name>A0A8G1RYA7_9EURO</name>
<dbReference type="Pfam" id="PF14833">
    <property type="entry name" value="NAD_binding_11"/>
    <property type="match status" value="1"/>
</dbReference>
<dbReference type="GeneID" id="63866757"/>
<dbReference type="SUPFAM" id="SSF51735">
    <property type="entry name" value="NAD(P)-binding Rossmann-fold domains"/>
    <property type="match status" value="1"/>
</dbReference>
<protein>
    <submittedName>
        <fullName evidence="3">Putative 3-hydroxyisobutyrate dehydrogenase</fullName>
    </submittedName>
</protein>
<dbReference type="InterPro" id="IPR013328">
    <property type="entry name" value="6PGD_dom2"/>
</dbReference>
<keyword evidence="4" id="KW-1185">Reference proteome</keyword>
<dbReference type="GO" id="GO:0051287">
    <property type="term" value="F:NAD binding"/>
    <property type="evidence" value="ECO:0007669"/>
    <property type="project" value="InterPro"/>
</dbReference>
<evidence type="ECO:0000259" key="2">
    <source>
        <dbReference type="Pfam" id="PF14833"/>
    </source>
</evidence>
<dbReference type="PANTHER" id="PTHR43060">
    <property type="entry name" value="3-HYDROXYISOBUTYRATE DEHYDROGENASE-LIKE 1, MITOCHONDRIAL-RELATED"/>
    <property type="match status" value="1"/>
</dbReference>
<accession>A0A8G1RYA7</accession>
<dbReference type="InterPro" id="IPR008927">
    <property type="entry name" value="6-PGluconate_DH-like_C_sf"/>
</dbReference>
<dbReference type="GO" id="GO:0050661">
    <property type="term" value="F:NADP binding"/>
    <property type="evidence" value="ECO:0007669"/>
    <property type="project" value="InterPro"/>
</dbReference>
<dbReference type="VEuPathDB" id="FungiDB:BO72DRAFT_511817"/>
<proteinExistence type="predicted"/>
<dbReference type="Pfam" id="PF03446">
    <property type="entry name" value="NAD_binding_2"/>
    <property type="match status" value="1"/>
</dbReference>
<gene>
    <name evidence="3" type="ORF">BO72DRAFT_511817</name>
</gene>
<feature type="domain" description="6-phosphogluconate dehydrogenase NADP-binding" evidence="1">
    <location>
        <begin position="11"/>
        <end position="172"/>
    </location>
</feature>
<evidence type="ECO:0000313" key="4">
    <source>
        <dbReference type="Proteomes" id="UP000249789"/>
    </source>
</evidence>
<reference evidence="3 4" key="1">
    <citation type="submission" date="2018-02" db="EMBL/GenBank/DDBJ databases">
        <title>The genomes of Aspergillus section Nigri reveals drivers in fungal speciation.</title>
        <authorList>
            <consortium name="DOE Joint Genome Institute"/>
            <person name="Vesth T.C."/>
            <person name="Nybo J."/>
            <person name="Theobald S."/>
            <person name="Brandl J."/>
            <person name="Frisvad J.C."/>
            <person name="Nielsen K.F."/>
            <person name="Lyhne E.K."/>
            <person name="Kogle M.E."/>
            <person name="Kuo A."/>
            <person name="Riley R."/>
            <person name="Clum A."/>
            <person name="Nolan M."/>
            <person name="Lipzen A."/>
            <person name="Salamov A."/>
            <person name="Henrissat B."/>
            <person name="Wiebenga A."/>
            <person name="De vries R.P."/>
            <person name="Grigoriev I.V."/>
            <person name="Mortensen U.H."/>
            <person name="Andersen M.R."/>
            <person name="Baker S.E."/>
        </authorList>
    </citation>
    <scope>NUCLEOTIDE SEQUENCE [LARGE SCALE GENOMIC DNA]</scope>
    <source>
        <strain evidence="3 4">CBS 313.89</strain>
    </source>
</reference>
<dbReference type="InterPro" id="IPR006115">
    <property type="entry name" value="6PGDH_NADP-bd"/>
</dbReference>
<dbReference type="Gene3D" id="3.40.50.720">
    <property type="entry name" value="NAD(P)-binding Rossmann-like Domain"/>
    <property type="match status" value="1"/>
</dbReference>
<dbReference type="SUPFAM" id="SSF48179">
    <property type="entry name" value="6-phosphogluconate dehydrogenase C-terminal domain-like"/>
    <property type="match status" value="2"/>
</dbReference>
<feature type="domain" description="3-hydroxyisobutyrate dehydrogenase-like NAD-binding" evidence="2">
    <location>
        <begin position="179"/>
        <end position="299"/>
    </location>
</feature>
<dbReference type="RefSeq" id="XP_040806217.1">
    <property type="nucleotide sequence ID" value="XM_040949423.1"/>
</dbReference>
<dbReference type="PANTHER" id="PTHR43060:SF17">
    <property type="entry name" value="L-THREONATE DEHYDROGENASE"/>
    <property type="match status" value="1"/>
</dbReference>